<dbReference type="GeneID" id="64405732"/>
<dbReference type="Gene3D" id="3.40.50.10140">
    <property type="entry name" value="Toll/interleukin-1 receptor homology (TIR) domain"/>
    <property type="match status" value="1"/>
</dbReference>
<evidence type="ECO:0000256" key="1">
    <source>
        <dbReference type="SAM" id="MobiDB-lite"/>
    </source>
</evidence>
<dbReference type="InterPro" id="IPR035897">
    <property type="entry name" value="Toll_tir_struct_dom_sf"/>
</dbReference>
<dbReference type="EMBL" id="LR134406">
    <property type="protein sequence ID" value="VEH68969.1"/>
    <property type="molecule type" value="Genomic_DNA"/>
</dbReference>
<dbReference type="InterPro" id="IPR000157">
    <property type="entry name" value="TIR_dom"/>
</dbReference>
<reference evidence="3 4" key="1">
    <citation type="submission" date="2018-12" db="EMBL/GenBank/DDBJ databases">
        <authorList>
            <consortium name="Pathogen Informatics"/>
        </authorList>
    </citation>
    <scope>NUCLEOTIDE SEQUENCE [LARGE SCALE GENOMIC DNA]</scope>
    <source>
        <strain evidence="3 4">NCTC12967</strain>
    </source>
</reference>
<evidence type="ECO:0000313" key="3">
    <source>
        <dbReference type="EMBL" id="VEH68969.1"/>
    </source>
</evidence>
<feature type="region of interest" description="Disordered" evidence="1">
    <location>
        <begin position="116"/>
        <end position="149"/>
    </location>
</feature>
<evidence type="ECO:0000259" key="2">
    <source>
        <dbReference type="Pfam" id="PF13676"/>
    </source>
</evidence>
<sequence>MGDRCGTAHGNRYDPTGPVFISYRQSDGTEHAKRLDRFLRAGGLVPWRDLVDLPPGETARRVHEAFEEGIAAAVLIVTPEIQQSQFVPAEELPELLKLEQEPHDFSLLVLNTIPKQDETASGDGRSQGDGVDAGQPSTDDAPADHLLGGCGRSDEAIDVSAPDRLLNTTGQPLEKLKQYGLGECRQLYRDLLHCRLGHLMRPAERYLPIGLPTGVVAAISSALGWLFGDQGIGDGEITIQTQTRPIPDAYTRRSGTTRLGREHDLAIRLRQDPDTGIPAVEDYRYLKETLPIMVDALYAHGVSGVTLTGGGHFSLGWALGTALPITRQGGLRVIDLQGNEWTDASRSDDQKTFHAVAGSFAEHTPQDPSLQEADRLHRVAVLIRNQNGQNQQPFDELKATCDESFEIVIEGSGDHFYPSNEGARLAKEIANELRKRGAGRELHIAWSAAVSLAPLVARRTNTLNCVLYELTQNPLVARQRYQKVLRVAAGMPHGPIIEVFDKVARPSKTTRVEGETRD</sequence>
<evidence type="ECO:0000313" key="4">
    <source>
        <dbReference type="Proteomes" id="UP000273044"/>
    </source>
</evidence>
<dbReference type="GO" id="GO:0007165">
    <property type="term" value="P:signal transduction"/>
    <property type="evidence" value="ECO:0007669"/>
    <property type="project" value="InterPro"/>
</dbReference>
<protein>
    <recommendedName>
        <fullName evidence="2">TIR domain-containing protein</fullName>
    </recommendedName>
</protein>
<dbReference type="NCBIfam" id="NF033611">
    <property type="entry name" value="SAVED"/>
    <property type="match status" value="1"/>
</dbReference>
<gene>
    <name evidence="3" type="ORF">NCTC12967_00233</name>
</gene>
<organism evidence="3 4">
    <name type="scientific">Arachnia propionica</name>
    <dbReference type="NCBI Taxonomy" id="1750"/>
    <lineage>
        <taxon>Bacteria</taxon>
        <taxon>Bacillati</taxon>
        <taxon>Actinomycetota</taxon>
        <taxon>Actinomycetes</taxon>
        <taxon>Propionibacteriales</taxon>
        <taxon>Propionibacteriaceae</taxon>
        <taxon>Arachnia</taxon>
    </lineage>
</organism>
<feature type="domain" description="TIR" evidence="2">
    <location>
        <begin position="19"/>
        <end position="103"/>
    </location>
</feature>
<proteinExistence type="predicted"/>
<accession>A0A3S4VH93</accession>
<dbReference type="Pfam" id="PF13676">
    <property type="entry name" value="TIR_2"/>
    <property type="match status" value="1"/>
</dbReference>
<dbReference type="SUPFAM" id="SSF52200">
    <property type="entry name" value="Toll/Interleukin receptor TIR domain"/>
    <property type="match status" value="1"/>
</dbReference>
<dbReference type="RefSeq" id="WP_061787330.1">
    <property type="nucleotide sequence ID" value="NZ_LR134406.1"/>
</dbReference>
<dbReference type="Proteomes" id="UP000273044">
    <property type="component" value="Chromosome"/>
</dbReference>
<dbReference type="InterPro" id="IPR040836">
    <property type="entry name" value="SAVED"/>
</dbReference>
<keyword evidence="4" id="KW-1185">Reference proteome</keyword>
<name>A0A3S4VH93_9ACTN</name>
<dbReference type="AlphaFoldDB" id="A0A3S4VH93"/>